<dbReference type="AlphaFoldDB" id="A0A367GUQ9"/>
<accession>A0A367GUQ9</accession>
<feature type="transmembrane region" description="Helical" evidence="1">
    <location>
        <begin position="6"/>
        <end position="25"/>
    </location>
</feature>
<keyword evidence="3" id="KW-1185">Reference proteome</keyword>
<evidence type="ECO:0000313" key="2">
    <source>
        <dbReference type="EMBL" id="RCH56413.1"/>
    </source>
</evidence>
<gene>
    <name evidence="2" type="ORF">DJ568_00705</name>
</gene>
<proteinExistence type="predicted"/>
<protein>
    <submittedName>
        <fullName evidence="2">Uncharacterized protein</fullName>
    </submittedName>
</protein>
<evidence type="ECO:0000313" key="3">
    <source>
        <dbReference type="Proteomes" id="UP000253209"/>
    </source>
</evidence>
<keyword evidence="1" id="KW-0472">Membrane</keyword>
<evidence type="ECO:0000256" key="1">
    <source>
        <dbReference type="SAM" id="Phobius"/>
    </source>
</evidence>
<dbReference type="EMBL" id="QGDC01000001">
    <property type="protein sequence ID" value="RCH56413.1"/>
    <property type="molecule type" value="Genomic_DNA"/>
</dbReference>
<name>A0A367GUQ9_9SPHI</name>
<dbReference type="Proteomes" id="UP000253209">
    <property type="component" value="Unassembled WGS sequence"/>
</dbReference>
<comment type="caution">
    <text evidence="2">The sequence shown here is derived from an EMBL/GenBank/DDBJ whole genome shotgun (WGS) entry which is preliminary data.</text>
</comment>
<sequence>MLGKIQQFVKWIILPVLAVLVYFNFKNYMYETHLLRDPLAATITKVEHHSGGYQYHYKNGWFWAASFMPGEKQLLNVGDSVFKPRYSLMLQTFRRDTSGKYKKLMNFNGDNRVP</sequence>
<keyword evidence="1" id="KW-0812">Transmembrane</keyword>
<reference evidence="2 3" key="1">
    <citation type="submission" date="2018-05" db="EMBL/GenBank/DDBJ databases">
        <title>Mucilaginibacter hurinus sp. nov., isolated from briquette warehouse soil.</title>
        <authorList>
            <person name="Choi L."/>
        </authorList>
    </citation>
    <scope>NUCLEOTIDE SEQUENCE [LARGE SCALE GENOMIC DNA]</scope>
    <source>
        <strain evidence="2 3">ZR32</strain>
    </source>
</reference>
<organism evidence="2 3">
    <name type="scientific">Mucilaginibacter hurinus</name>
    <dbReference type="NCBI Taxonomy" id="2201324"/>
    <lineage>
        <taxon>Bacteria</taxon>
        <taxon>Pseudomonadati</taxon>
        <taxon>Bacteroidota</taxon>
        <taxon>Sphingobacteriia</taxon>
        <taxon>Sphingobacteriales</taxon>
        <taxon>Sphingobacteriaceae</taxon>
        <taxon>Mucilaginibacter</taxon>
    </lineage>
</organism>
<keyword evidence="1" id="KW-1133">Transmembrane helix</keyword>